<evidence type="ECO:0000256" key="2">
    <source>
        <dbReference type="ARBA" id="ARBA00022963"/>
    </source>
</evidence>
<evidence type="ECO:0000313" key="6">
    <source>
        <dbReference type="Proteomes" id="UP000606172"/>
    </source>
</evidence>
<reference evidence="5" key="1">
    <citation type="submission" date="2021-01" db="EMBL/GenBank/DDBJ databases">
        <title>Whole genome shotgun sequence of Sinosporangium siamense NBRC 109515.</title>
        <authorList>
            <person name="Komaki H."/>
            <person name="Tamura T."/>
        </authorList>
    </citation>
    <scope>NUCLEOTIDE SEQUENCE</scope>
    <source>
        <strain evidence="5">NBRC 109515</strain>
    </source>
</reference>
<dbReference type="RefSeq" id="WP_239129573.1">
    <property type="nucleotide sequence ID" value="NZ_BOOW01000031.1"/>
</dbReference>
<accession>A0A919V930</accession>
<keyword evidence="1" id="KW-0378">Hydrolase</keyword>
<sequence length="399" mass="42776">MSFRFSPHRRTGLAAVAVAVLAGVATAAPAVADSPAPLRLTLPHPSGDQAIGTHSMHLVDESRTDPWTSEGPRELMVSVTYPARKTGGLTRAPHMLPGAAADFDKHSAPDSLGINPGIIDWAGTRAHSWQGAPVKGSGKRPVLVFSSGFALPRAFGTVLVEELASRGYVVVSVDHTYEAGQVEFPDGRVERTKAKQDDMEDIVKSFDTRVADMKFVLDTITDLGEGKNPDRGGRAIPEGLSGALDTSRIGMLGFSLGGAAAGQVALDDKRVDAGVDLDGMFFGTVAKKGLAKPFLIMGADTESDATWKEFRKNHRGWNRELRLTGATHGSFSDFQALFPQIARKLGLNVPDAVGTVDPKRSIAAQGTYVGAFFDLHLKNKPTRLFDGPSRKYPEVRHIR</sequence>
<gene>
    <name evidence="5" type="ORF">Ssi02_51070</name>
</gene>
<comment type="caution">
    <text evidence="5">The sequence shown here is derived from an EMBL/GenBank/DDBJ whole genome shotgun (WGS) entry which is preliminary data.</text>
</comment>
<name>A0A919V930_9ACTN</name>
<keyword evidence="3" id="KW-0443">Lipid metabolism</keyword>
<evidence type="ECO:0000256" key="4">
    <source>
        <dbReference type="SAM" id="SignalP"/>
    </source>
</evidence>
<dbReference type="EMBL" id="BOOW01000031">
    <property type="protein sequence ID" value="GII94876.1"/>
    <property type="molecule type" value="Genomic_DNA"/>
</dbReference>
<dbReference type="GO" id="GO:0016042">
    <property type="term" value="P:lipid catabolic process"/>
    <property type="evidence" value="ECO:0007669"/>
    <property type="project" value="UniProtKB-KW"/>
</dbReference>
<dbReference type="AlphaFoldDB" id="A0A919V930"/>
<dbReference type="GO" id="GO:0003847">
    <property type="term" value="F:1-alkyl-2-acetylglycerophosphocholine esterase activity"/>
    <property type="evidence" value="ECO:0007669"/>
    <property type="project" value="TreeGrafter"/>
</dbReference>
<keyword evidence="4" id="KW-0732">Signal</keyword>
<keyword evidence="6" id="KW-1185">Reference proteome</keyword>
<dbReference type="Gene3D" id="3.40.50.1820">
    <property type="entry name" value="alpha/beta hydrolase"/>
    <property type="match status" value="1"/>
</dbReference>
<feature type="chain" id="PRO_5038821946" evidence="4">
    <location>
        <begin position="28"/>
        <end position="399"/>
    </location>
</feature>
<dbReference type="Pfam" id="PF03403">
    <property type="entry name" value="PAF-AH_p_II"/>
    <property type="match status" value="1"/>
</dbReference>
<organism evidence="5 6">
    <name type="scientific">Sinosporangium siamense</name>
    <dbReference type="NCBI Taxonomy" id="1367973"/>
    <lineage>
        <taxon>Bacteria</taxon>
        <taxon>Bacillati</taxon>
        <taxon>Actinomycetota</taxon>
        <taxon>Actinomycetes</taxon>
        <taxon>Streptosporangiales</taxon>
        <taxon>Streptosporangiaceae</taxon>
        <taxon>Sinosporangium</taxon>
    </lineage>
</organism>
<dbReference type="PANTHER" id="PTHR10272:SF0">
    <property type="entry name" value="PLATELET-ACTIVATING FACTOR ACETYLHYDROLASE"/>
    <property type="match status" value="1"/>
</dbReference>
<dbReference type="Proteomes" id="UP000606172">
    <property type="component" value="Unassembled WGS sequence"/>
</dbReference>
<feature type="signal peptide" evidence="4">
    <location>
        <begin position="1"/>
        <end position="27"/>
    </location>
</feature>
<evidence type="ECO:0000313" key="5">
    <source>
        <dbReference type="EMBL" id="GII94876.1"/>
    </source>
</evidence>
<dbReference type="SUPFAM" id="SSF53474">
    <property type="entry name" value="alpha/beta-Hydrolases"/>
    <property type="match status" value="1"/>
</dbReference>
<keyword evidence="2" id="KW-0442">Lipid degradation</keyword>
<dbReference type="PANTHER" id="PTHR10272">
    <property type="entry name" value="PLATELET-ACTIVATING FACTOR ACETYLHYDROLASE"/>
    <property type="match status" value="1"/>
</dbReference>
<evidence type="ECO:0000256" key="1">
    <source>
        <dbReference type="ARBA" id="ARBA00022801"/>
    </source>
</evidence>
<proteinExistence type="predicted"/>
<evidence type="ECO:0000256" key="3">
    <source>
        <dbReference type="ARBA" id="ARBA00023098"/>
    </source>
</evidence>
<protein>
    <submittedName>
        <fullName evidence="5">Lipase</fullName>
    </submittedName>
</protein>
<dbReference type="InterPro" id="IPR029058">
    <property type="entry name" value="AB_hydrolase_fold"/>
</dbReference>